<keyword evidence="3 6" id="KW-0645">Protease</keyword>
<feature type="active site" evidence="5">
    <location>
        <position position="87"/>
    </location>
</feature>
<reference evidence="10" key="1">
    <citation type="submission" date="2016-06" db="EMBL/GenBank/DDBJ databases">
        <authorList>
            <person name="Varghese N."/>
            <person name="Submissions Spin"/>
        </authorList>
    </citation>
    <scope>NUCLEOTIDE SEQUENCE [LARGE SCALE GENOMIC DNA]</scope>
    <source>
        <strain evidence="10">DSM 43909</strain>
    </source>
</reference>
<dbReference type="PRINTS" id="PR00727">
    <property type="entry name" value="LEADERPTASE"/>
</dbReference>
<dbReference type="GO" id="GO:0005886">
    <property type="term" value="C:plasma membrane"/>
    <property type="evidence" value="ECO:0007669"/>
    <property type="project" value="UniProtKB-SubCell"/>
</dbReference>
<dbReference type="GO" id="GO:0004252">
    <property type="term" value="F:serine-type endopeptidase activity"/>
    <property type="evidence" value="ECO:0007669"/>
    <property type="project" value="InterPro"/>
</dbReference>
<dbReference type="Pfam" id="PF10502">
    <property type="entry name" value="Peptidase_S26"/>
    <property type="match status" value="2"/>
</dbReference>
<evidence type="ECO:0000259" key="8">
    <source>
        <dbReference type="Pfam" id="PF10502"/>
    </source>
</evidence>
<evidence type="ECO:0000256" key="1">
    <source>
        <dbReference type="ARBA" id="ARBA00004401"/>
    </source>
</evidence>
<evidence type="ECO:0000313" key="9">
    <source>
        <dbReference type="EMBL" id="SCF26647.1"/>
    </source>
</evidence>
<dbReference type="Gene3D" id="2.10.109.10">
    <property type="entry name" value="Umud Fragment, subunit A"/>
    <property type="match status" value="1"/>
</dbReference>
<gene>
    <name evidence="9" type="ORF">GA0074695_4965</name>
</gene>
<dbReference type="AlphaFoldDB" id="A0A1C4Z198"/>
<dbReference type="PANTHER" id="PTHR43390:SF1">
    <property type="entry name" value="CHLOROPLAST PROCESSING PEPTIDASE"/>
    <property type="match status" value="1"/>
</dbReference>
<dbReference type="EC" id="3.4.21.89" evidence="6"/>
<comment type="catalytic activity">
    <reaction evidence="6">
        <text>Cleavage of hydrophobic, N-terminal signal or leader sequences from secreted and periplasmic proteins.</text>
        <dbReference type="EC" id="3.4.21.89"/>
    </reaction>
</comment>
<dbReference type="RefSeq" id="WP_089008377.1">
    <property type="nucleotide sequence ID" value="NZ_LT607411.1"/>
</dbReference>
<organism evidence="9 10">
    <name type="scientific">Micromonospora viridifaciens</name>
    <dbReference type="NCBI Taxonomy" id="1881"/>
    <lineage>
        <taxon>Bacteria</taxon>
        <taxon>Bacillati</taxon>
        <taxon>Actinomycetota</taxon>
        <taxon>Actinomycetes</taxon>
        <taxon>Micromonosporales</taxon>
        <taxon>Micromonosporaceae</taxon>
        <taxon>Micromonospora</taxon>
    </lineage>
</organism>
<proteinExistence type="inferred from homology"/>
<evidence type="ECO:0000256" key="4">
    <source>
        <dbReference type="ARBA" id="ARBA00022801"/>
    </source>
</evidence>
<dbReference type="OrthoDB" id="5518017at2"/>
<dbReference type="GO" id="GO:0006465">
    <property type="term" value="P:signal peptide processing"/>
    <property type="evidence" value="ECO:0007669"/>
    <property type="project" value="InterPro"/>
</dbReference>
<comment type="subcellular location">
    <subcellularLocation>
        <location evidence="1">Cell membrane</location>
        <topology evidence="1">Single-pass type II membrane protein</topology>
    </subcellularLocation>
    <subcellularLocation>
        <location evidence="6">Membrane</location>
        <topology evidence="6">Single-pass type II membrane protein</topology>
    </subcellularLocation>
</comment>
<dbReference type="Proteomes" id="UP000198242">
    <property type="component" value="Chromosome I"/>
</dbReference>
<dbReference type="InterPro" id="IPR000223">
    <property type="entry name" value="Pept_S26A_signal_pept_1"/>
</dbReference>
<evidence type="ECO:0000313" key="10">
    <source>
        <dbReference type="Proteomes" id="UP000198242"/>
    </source>
</evidence>
<dbReference type="EMBL" id="LT607411">
    <property type="protein sequence ID" value="SCF26647.1"/>
    <property type="molecule type" value="Genomic_DNA"/>
</dbReference>
<dbReference type="GO" id="GO:0009003">
    <property type="term" value="F:signal peptidase activity"/>
    <property type="evidence" value="ECO:0007669"/>
    <property type="project" value="UniProtKB-EC"/>
</dbReference>
<dbReference type="InterPro" id="IPR036286">
    <property type="entry name" value="LexA/Signal_pep-like_sf"/>
</dbReference>
<feature type="domain" description="Peptidase S26" evidence="8">
    <location>
        <begin position="7"/>
        <end position="97"/>
    </location>
</feature>
<evidence type="ECO:0000256" key="2">
    <source>
        <dbReference type="ARBA" id="ARBA00009370"/>
    </source>
</evidence>
<dbReference type="NCBIfam" id="TIGR02227">
    <property type="entry name" value="sigpep_I_bact"/>
    <property type="match status" value="1"/>
</dbReference>
<sequence length="161" mass="17520">MAVVALCVVAGVAAALYVLRQCYVEIRVDGQSMAPTLRDGERLLVRRWPRVIPQRGQVVVIRKPEPGGIWRPSAGWRPGSRHILMVKRVVAVPGDPVPPEWRQESPAESWGRADSGSPRVRDDNVVVLGDNRAASYDSRQFGPVPAASIIGVAVRRRSAGG</sequence>
<feature type="region of interest" description="Disordered" evidence="7">
    <location>
        <begin position="96"/>
        <end position="123"/>
    </location>
</feature>
<keyword evidence="4 6" id="KW-0378">Hydrolase</keyword>
<keyword evidence="10" id="KW-1185">Reference proteome</keyword>
<protein>
    <recommendedName>
        <fullName evidence="6">Signal peptidase I</fullName>
        <ecNumber evidence="6">3.4.21.89</ecNumber>
    </recommendedName>
</protein>
<evidence type="ECO:0000256" key="5">
    <source>
        <dbReference type="PIRSR" id="PIRSR600223-1"/>
    </source>
</evidence>
<dbReference type="CDD" id="cd06530">
    <property type="entry name" value="S26_SPase_I"/>
    <property type="match status" value="1"/>
</dbReference>
<evidence type="ECO:0000256" key="7">
    <source>
        <dbReference type="SAM" id="MobiDB-lite"/>
    </source>
</evidence>
<comment type="similarity">
    <text evidence="2 6">Belongs to the peptidase S26 family.</text>
</comment>
<feature type="active site" evidence="5">
    <location>
        <position position="32"/>
    </location>
</feature>
<dbReference type="PROSITE" id="PS00501">
    <property type="entry name" value="SPASE_I_1"/>
    <property type="match status" value="1"/>
</dbReference>
<evidence type="ECO:0000256" key="3">
    <source>
        <dbReference type="ARBA" id="ARBA00022670"/>
    </source>
</evidence>
<evidence type="ECO:0000256" key="6">
    <source>
        <dbReference type="RuleBase" id="RU362042"/>
    </source>
</evidence>
<feature type="domain" description="Peptidase S26" evidence="8">
    <location>
        <begin position="116"/>
        <end position="154"/>
    </location>
</feature>
<name>A0A1C4Z198_MICVI</name>
<dbReference type="InterPro" id="IPR019756">
    <property type="entry name" value="Pept_S26A_signal_pept_1_Ser-AS"/>
</dbReference>
<accession>A0A1C4Z198</accession>
<dbReference type="SUPFAM" id="SSF51306">
    <property type="entry name" value="LexA/Signal peptidase"/>
    <property type="match status" value="1"/>
</dbReference>
<dbReference type="InterPro" id="IPR019533">
    <property type="entry name" value="Peptidase_S26"/>
</dbReference>
<dbReference type="PANTHER" id="PTHR43390">
    <property type="entry name" value="SIGNAL PEPTIDASE I"/>
    <property type="match status" value="1"/>
</dbReference>